<evidence type="ECO:0000313" key="2">
    <source>
        <dbReference type="Proteomes" id="UP001497497"/>
    </source>
</evidence>
<dbReference type="AlphaFoldDB" id="A0AAV2HJZ8"/>
<dbReference type="PANTHER" id="PTHR30244:SF34">
    <property type="entry name" value="DTDP-4-AMINO-4,6-DIDEOXYGALACTOSE TRANSAMINASE"/>
    <property type="match status" value="1"/>
</dbReference>
<dbReference type="Pfam" id="PF01041">
    <property type="entry name" value="DegT_DnrJ_EryC1"/>
    <property type="match status" value="1"/>
</dbReference>
<keyword evidence="2" id="KW-1185">Reference proteome</keyword>
<reference evidence="1 2" key="1">
    <citation type="submission" date="2024-04" db="EMBL/GenBank/DDBJ databases">
        <authorList>
            <consortium name="Genoscope - CEA"/>
            <person name="William W."/>
        </authorList>
    </citation>
    <scope>NUCLEOTIDE SEQUENCE [LARGE SCALE GENOMIC DNA]</scope>
</reference>
<dbReference type="PANTHER" id="PTHR30244">
    <property type="entry name" value="TRANSAMINASE"/>
    <property type="match status" value="1"/>
</dbReference>
<dbReference type="InterPro" id="IPR015424">
    <property type="entry name" value="PyrdxlP-dep_Trfase"/>
</dbReference>
<dbReference type="GO" id="GO:0008483">
    <property type="term" value="F:transaminase activity"/>
    <property type="evidence" value="ECO:0007669"/>
    <property type="project" value="TreeGrafter"/>
</dbReference>
<dbReference type="Proteomes" id="UP001497497">
    <property type="component" value="Unassembled WGS sequence"/>
</dbReference>
<accession>A0AAV2HJZ8</accession>
<proteinExistence type="predicted"/>
<dbReference type="FunFam" id="3.40.640.10:FF:000227">
    <property type="entry name" value="Predicted protein"/>
    <property type="match status" value="1"/>
</dbReference>
<comment type="caution">
    <text evidence="1">The sequence shown here is derived from an EMBL/GenBank/DDBJ whole genome shotgun (WGS) entry which is preliminary data.</text>
</comment>
<dbReference type="SUPFAM" id="SSF53383">
    <property type="entry name" value="PLP-dependent transferases"/>
    <property type="match status" value="1"/>
</dbReference>
<dbReference type="GO" id="GO:0030170">
    <property type="term" value="F:pyridoxal phosphate binding"/>
    <property type="evidence" value="ECO:0007669"/>
    <property type="project" value="TreeGrafter"/>
</dbReference>
<dbReference type="EMBL" id="CAXITT010000118">
    <property type="protein sequence ID" value="CAL1532537.1"/>
    <property type="molecule type" value="Genomic_DNA"/>
</dbReference>
<name>A0AAV2HJZ8_LYMST</name>
<sequence>MSFPSQPYSAIIIDSSYSQLCFATRQCLIYHSSKAREDYENTLKQLWNTPSNPNPVIPCLCVRTGLDLYLRVKNFPPGSEVIMSAVNIPDMASIIRHHQLTVVPLDINIDTLEPKLPLLKRLINRNTVAILVAHLYGRQVNMDPFISVARYYNLDIIEDCAESFSGFVHIGHPDSDLALFSFGVIKFSTSFGGNIIKVREEELYRQMHELYLKYPIQSNATYLKKLLKYFPLYTTLQVWPFPQLMQKSREMGMDWKATFVSFLRGFPNDLINNIRYRPSSALLSVMAGVQTSFNPASFDLQRIKCSYFQSNLTTSLKVIGTKTKINNFWLFPVVVENPELFVRCLGALGVDAYRGATQLNVIEPDQVDLPSQPNIVGEVVPPEDRYPLNARYLIDHVVYMPVNKFVPFHVIDHMAKVCKLVMLSMSSPPKQAFDLCRSLTKSKRMSLVKSKL</sequence>
<dbReference type="InterPro" id="IPR015421">
    <property type="entry name" value="PyrdxlP-dep_Trfase_major"/>
</dbReference>
<gene>
    <name evidence="1" type="ORF">GSLYS_00006576001</name>
</gene>
<evidence type="ECO:0000313" key="1">
    <source>
        <dbReference type="EMBL" id="CAL1532537.1"/>
    </source>
</evidence>
<organism evidence="1 2">
    <name type="scientific">Lymnaea stagnalis</name>
    <name type="common">Great pond snail</name>
    <name type="synonym">Helix stagnalis</name>
    <dbReference type="NCBI Taxonomy" id="6523"/>
    <lineage>
        <taxon>Eukaryota</taxon>
        <taxon>Metazoa</taxon>
        <taxon>Spiralia</taxon>
        <taxon>Lophotrochozoa</taxon>
        <taxon>Mollusca</taxon>
        <taxon>Gastropoda</taxon>
        <taxon>Heterobranchia</taxon>
        <taxon>Euthyneura</taxon>
        <taxon>Panpulmonata</taxon>
        <taxon>Hygrophila</taxon>
        <taxon>Lymnaeoidea</taxon>
        <taxon>Lymnaeidae</taxon>
        <taxon>Lymnaea</taxon>
    </lineage>
</organism>
<protein>
    <submittedName>
        <fullName evidence="1">Uncharacterized protein</fullName>
    </submittedName>
</protein>
<dbReference type="GO" id="GO:0000271">
    <property type="term" value="P:polysaccharide biosynthetic process"/>
    <property type="evidence" value="ECO:0007669"/>
    <property type="project" value="TreeGrafter"/>
</dbReference>
<dbReference type="InterPro" id="IPR000653">
    <property type="entry name" value="DegT/StrS_aminotransferase"/>
</dbReference>
<dbReference type="Gene3D" id="3.40.640.10">
    <property type="entry name" value="Type I PLP-dependent aspartate aminotransferase-like (Major domain)"/>
    <property type="match status" value="1"/>
</dbReference>